<dbReference type="Proteomes" id="UP000009010">
    <property type="component" value="Chromosome"/>
</dbReference>
<organism evidence="1 2">
    <name type="scientific">Rahnella aquatilis (strain ATCC 33071 / DSM 4594 / JCM 1683 / NBRC 105701 / NCIMB 13365 / CIP 78.65)</name>
    <dbReference type="NCBI Taxonomy" id="745277"/>
    <lineage>
        <taxon>Bacteria</taxon>
        <taxon>Pseudomonadati</taxon>
        <taxon>Pseudomonadota</taxon>
        <taxon>Gammaproteobacteria</taxon>
        <taxon>Enterobacterales</taxon>
        <taxon>Yersiniaceae</taxon>
        <taxon>Rahnella</taxon>
    </lineage>
</organism>
<dbReference type="Pfam" id="PF12306">
    <property type="entry name" value="PixA"/>
    <property type="match status" value="1"/>
</dbReference>
<evidence type="ECO:0000313" key="2">
    <source>
        <dbReference type="Proteomes" id="UP000009010"/>
    </source>
</evidence>
<proteinExistence type="predicted"/>
<sequence>MEIVDVLIAVDAPRIIRDFHKNDVAKTGQYQSLGEAHGYIYMIATWYHARDEADSELDVFAKQGDKIRWRMTTLSMGGNYQGVITGFVINNGAVNITPPVLGRETIITPQLDAVSNRVILTSKEDVFWESTVLKTGKVTYHTKFQLYVGGGGGGGGGCEGSNGGGGGGNDPCGGYHWDPFIN</sequence>
<gene>
    <name evidence="1" type="ordered locus">Rahaq2_2687</name>
</gene>
<name>H2IRN0_RAHAC</name>
<accession>H2IRN0</accession>
<reference evidence="2" key="2">
    <citation type="submission" date="2012-01" db="EMBL/GenBank/DDBJ databases">
        <title>Complete sequence of chromosome of Rahnella aquatilis CIP 78.65.</title>
        <authorList>
            <person name="Lucas S."/>
            <person name="Han J."/>
            <person name="Lapidus A."/>
            <person name="Cheng J.-F."/>
            <person name="Goodwin L."/>
            <person name="Pitluck S."/>
            <person name="Peters L."/>
            <person name="Ovchinnikova G."/>
            <person name="Held B."/>
            <person name="Detter J.C."/>
            <person name="Han C."/>
            <person name="Tapia R."/>
            <person name="Land M."/>
            <person name="Hauser L."/>
            <person name="Kyrpides N."/>
            <person name="Ivanova N."/>
            <person name="Pagani I."/>
            <person name="Sobecky P."/>
            <person name="Martinez R."/>
            <person name="Woyke T."/>
        </authorList>
    </citation>
    <scope>NUCLEOTIDE SEQUENCE [LARGE SCALE GENOMIC DNA]</scope>
    <source>
        <strain evidence="2">ATCC 33071 / DSM 4594 / JCM 1683 / NBRC 105701 / NCIMB 13365 / CIP 78.65</strain>
    </source>
</reference>
<dbReference type="OrthoDB" id="6443301at2"/>
<dbReference type="InterPro" id="IPR021087">
    <property type="entry name" value="Uncharacterised_PixA/AidA"/>
</dbReference>
<dbReference type="AlphaFoldDB" id="H2IRN0"/>
<dbReference type="InterPro" id="IPR038712">
    <property type="entry name" value="PixA-like_sf"/>
</dbReference>
<dbReference type="Gene3D" id="2.60.40.3910">
    <property type="entry name" value="Inclusion body protein"/>
    <property type="match status" value="1"/>
</dbReference>
<dbReference type="eggNOG" id="ENOG50300VW">
    <property type="taxonomic scope" value="Bacteria"/>
</dbReference>
<dbReference type="RefSeq" id="WP_015697680.1">
    <property type="nucleotide sequence ID" value="NC_016818.1"/>
</dbReference>
<dbReference type="EMBL" id="CP003244">
    <property type="protein sequence ID" value="AEX52531.1"/>
    <property type="molecule type" value="Genomic_DNA"/>
</dbReference>
<dbReference type="HOGENOM" id="CLU_108026_2_0_6"/>
<dbReference type="KEGG" id="raq:Rahaq2_2687"/>
<protein>
    <submittedName>
        <fullName evidence="1">Inclusion body protein</fullName>
    </submittedName>
</protein>
<keyword evidence="2" id="KW-1185">Reference proteome</keyword>
<evidence type="ECO:0000313" key="1">
    <source>
        <dbReference type="EMBL" id="AEX52531.1"/>
    </source>
</evidence>
<reference evidence="1 2" key="1">
    <citation type="journal article" date="2012" name="J. Bacteriol.">
        <title>Complete Genome Sequence of Rahnella aquatilis CIP 78.65.</title>
        <authorList>
            <person name="Martinez R.J."/>
            <person name="Bruce D."/>
            <person name="Detter C."/>
            <person name="Goodwin L.A."/>
            <person name="Han J."/>
            <person name="Han C.S."/>
            <person name="Held B."/>
            <person name="Land M.L."/>
            <person name="Mikhailova N."/>
            <person name="Nolan M."/>
            <person name="Pennacchio L."/>
            <person name="Pitluck S."/>
            <person name="Tapia R."/>
            <person name="Woyke T."/>
            <person name="Sobecky P.A."/>
        </authorList>
    </citation>
    <scope>NUCLEOTIDE SEQUENCE [LARGE SCALE GENOMIC DNA]</scope>
    <source>
        <strain evidence="2">ATCC 33071 / DSM 4594 / JCM 1683 / NBRC 105701 / NCIMB 13365 / CIP 78.65</strain>
    </source>
</reference>